<proteinExistence type="predicted"/>
<keyword evidence="3" id="KW-1185">Reference proteome</keyword>
<dbReference type="Pfam" id="PF01381">
    <property type="entry name" value="HTH_3"/>
    <property type="match status" value="1"/>
</dbReference>
<evidence type="ECO:0000313" key="2">
    <source>
        <dbReference type="EMBL" id="QKE91742.1"/>
    </source>
</evidence>
<dbReference type="GO" id="GO:0003677">
    <property type="term" value="F:DNA binding"/>
    <property type="evidence" value="ECO:0007669"/>
    <property type="project" value="InterPro"/>
</dbReference>
<name>A0A6M8HTS5_9PROT</name>
<gene>
    <name evidence="2" type="ORF">HN018_18405</name>
</gene>
<dbReference type="Gene3D" id="1.10.260.40">
    <property type="entry name" value="lambda repressor-like DNA-binding domains"/>
    <property type="match status" value="1"/>
</dbReference>
<dbReference type="AlphaFoldDB" id="A0A6M8HTS5"/>
<dbReference type="SUPFAM" id="SSF47413">
    <property type="entry name" value="lambda repressor-like DNA-binding domains"/>
    <property type="match status" value="1"/>
</dbReference>
<dbReference type="InterPro" id="IPR010982">
    <property type="entry name" value="Lambda_DNA-bd_dom_sf"/>
</dbReference>
<protein>
    <submittedName>
        <fullName evidence="2">Helix-turn-helix transcriptional regulator</fullName>
    </submittedName>
</protein>
<dbReference type="Proteomes" id="UP000500767">
    <property type="component" value="Chromosome"/>
</dbReference>
<accession>A0A6M8HTS5</accession>
<sequence length="130" mass="14318">MAASTVINPFHDRDCSQRETAVSPRPYSRLTTDALKLLSAQVRLARKQRGMTELELAERAGIARSTLQLIEKGDPRVDIGLVFEAATLAGVTLFIAEASSFGPQIERLEDKLALLPRSIRRPKGAVNDEF</sequence>
<feature type="domain" description="HTH cro/C1-type" evidence="1">
    <location>
        <begin position="42"/>
        <end position="73"/>
    </location>
</feature>
<dbReference type="CDD" id="cd00093">
    <property type="entry name" value="HTH_XRE"/>
    <property type="match status" value="1"/>
</dbReference>
<dbReference type="SMART" id="SM00530">
    <property type="entry name" value="HTH_XRE"/>
    <property type="match status" value="1"/>
</dbReference>
<reference evidence="2 3" key="1">
    <citation type="journal article" date="2014" name="World J. Microbiol. Biotechnol.">
        <title>Biodiversity and physiological characteristics of Antarctic and Arctic lichens-associated bacteria.</title>
        <authorList>
            <person name="Lee Y.M."/>
            <person name="Kim E.H."/>
            <person name="Lee H.K."/>
            <person name="Hong S.G."/>
        </authorList>
    </citation>
    <scope>NUCLEOTIDE SEQUENCE [LARGE SCALE GENOMIC DNA]</scope>
    <source>
        <strain evidence="2 3">PAMC 26569</strain>
    </source>
</reference>
<dbReference type="KEGG" id="lck:HN018_18405"/>
<dbReference type="InterPro" id="IPR001387">
    <property type="entry name" value="Cro/C1-type_HTH"/>
</dbReference>
<organism evidence="2 3">
    <name type="scientific">Lichenicola cladoniae</name>
    <dbReference type="NCBI Taxonomy" id="1484109"/>
    <lineage>
        <taxon>Bacteria</taxon>
        <taxon>Pseudomonadati</taxon>
        <taxon>Pseudomonadota</taxon>
        <taxon>Alphaproteobacteria</taxon>
        <taxon>Acetobacterales</taxon>
        <taxon>Acetobacteraceae</taxon>
        <taxon>Lichenicola</taxon>
    </lineage>
</organism>
<evidence type="ECO:0000259" key="1">
    <source>
        <dbReference type="PROSITE" id="PS50943"/>
    </source>
</evidence>
<dbReference type="EMBL" id="CP053708">
    <property type="protein sequence ID" value="QKE91742.1"/>
    <property type="molecule type" value="Genomic_DNA"/>
</dbReference>
<dbReference type="PROSITE" id="PS50943">
    <property type="entry name" value="HTH_CROC1"/>
    <property type="match status" value="1"/>
</dbReference>
<evidence type="ECO:0000313" key="3">
    <source>
        <dbReference type="Proteomes" id="UP000500767"/>
    </source>
</evidence>